<organism evidence="2 3">
    <name type="scientific">Chionoecetes opilio</name>
    <name type="common">Atlantic snow crab</name>
    <name type="synonym">Cancer opilio</name>
    <dbReference type="NCBI Taxonomy" id="41210"/>
    <lineage>
        <taxon>Eukaryota</taxon>
        <taxon>Metazoa</taxon>
        <taxon>Ecdysozoa</taxon>
        <taxon>Arthropoda</taxon>
        <taxon>Crustacea</taxon>
        <taxon>Multicrustacea</taxon>
        <taxon>Malacostraca</taxon>
        <taxon>Eumalacostraca</taxon>
        <taxon>Eucarida</taxon>
        <taxon>Decapoda</taxon>
        <taxon>Pleocyemata</taxon>
        <taxon>Brachyura</taxon>
        <taxon>Eubrachyura</taxon>
        <taxon>Majoidea</taxon>
        <taxon>Majidae</taxon>
        <taxon>Chionoecetes</taxon>
    </lineage>
</organism>
<proteinExistence type="predicted"/>
<evidence type="ECO:0000313" key="2">
    <source>
        <dbReference type="EMBL" id="KAG0719272.1"/>
    </source>
</evidence>
<reference evidence="2" key="1">
    <citation type="submission" date="2020-07" db="EMBL/GenBank/DDBJ databases">
        <title>The High-quality genome of the commercially important snow crab, Chionoecetes opilio.</title>
        <authorList>
            <person name="Jeong J.-H."/>
            <person name="Ryu S."/>
        </authorList>
    </citation>
    <scope>NUCLEOTIDE SEQUENCE</scope>
    <source>
        <strain evidence="2">MADBK_172401_WGS</strain>
        <tissue evidence="2">Digestive gland</tissue>
    </source>
</reference>
<dbReference type="AlphaFoldDB" id="A0A8J4Y2F9"/>
<comment type="caution">
    <text evidence="2">The sequence shown here is derived from an EMBL/GenBank/DDBJ whole genome shotgun (WGS) entry which is preliminary data.</text>
</comment>
<feature type="compositionally biased region" description="Polar residues" evidence="1">
    <location>
        <begin position="146"/>
        <end position="156"/>
    </location>
</feature>
<protein>
    <submittedName>
        <fullName evidence="2">Uncharacterized protein</fullName>
    </submittedName>
</protein>
<dbReference type="Proteomes" id="UP000770661">
    <property type="component" value="Unassembled WGS sequence"/>
</dbReference>
<feature type="region of interest" description="Disordered" evidence="1">
    <location>
        <begin position="65"/>
        <end position="90"/>
    </location>
</feature>
<sequence>MGRSRVDSVTSARVAPPTVFPTQALQDLYLQKESAAVVFKTARKSNAKNPGTGVSFYRKKGSRTAWRVKDDSGRGMANGEIPPIVIPGNRLSPGRRGFPGVLFPPQDQKEVFFAAQFTAQKGLGSWGDFRTFPTSECVGKKEAPQCTRSTAPWRNPSTEDRDGRNEKSIFREARRMFASAFQREWKRRSRGRQGALGGQREDPAELPMAGVDEKLSERKRGNT</sequence>
<feature type="region of interest" description="Disordered" evidence="1">
    <location>
        <begin position="182"/>
        <end position="223"/>
    </location>
</feature>
<keyword evidence="3" id="KW-1185">Reference proteome</keyword>
<feature type="region of interest" description="Disordered" evidence="1">
    <location>
        <begin position="141"/>
        <end position="170"/>
    </location>
</feature>
<evidence type="ECO:0000313" key="3">
    <source>
        <dbReference type="Proteomes" id="UP000770661"/>
    </source>
</evidence>
<gene>
    <name evidence="2" type="ORF">GWK47_050815</name>
</gene>
<evidence type="ECO:0000256" key="1">
    <source>
        <dbReference type="SAM" id="MobiDB-lite"/>
    </source>
</evidence>
<accession>A0A8J4Y2F9</accession>
<dbReference type="EMBL" id="JACEEZ010014784">
    <property type="protein sequence ID" value="KAG0719272.1"/>
    <property type="molecule type" value="Genomic_DNA"/>
</dbReference>
<feature type="compositionally biased region" description="Basic and acidic residues" evidence="1">
    <location>
        <begin position="211"/>
        <end position="223"/>
    </location>
</feature>
<name>A0A8J4Y2F9_CHIOP</name>
<feature type="compositionally biased region" description="Basic and acidic residues" evidence="1">
    <location>
        <begin position="157"/>
        <end position="170"/>
    </location>
</feature>